<reference evidence="1 2" key="1">
    <citation type="submission" date="2023-11" db="EMBL/GenBank/DDBJ databases">
        <title>MicrobeMod: A computational toolkit for identifying prokaryotic methylation and restriction-modification with nanopore sequencing.</title>
        <authorList>
            <person name="Crits-Christoph A."/>
            <person name="Kang S.C."/>
            <person name="Lee H."/>
            <person name="Ostrov N."/>
        </authorList>
    </citation>
    <scope>NUCLEOTIDE SEQUENCE [LARGE SCALE GENOMIC DNA]</scope>
    <source>
        <strain evidence="1 2">ATCC 29145</strain>
    </source>
</reference>
<keyword evidence="2" id="KW-1185">Reference proteome</keyword>
<dbReference type="Proteomes" id="UP001277471">
    <property type="component" value="Unassembled WGS sequence"/>
</dbReference>
<evidence type="ECO:0000313" key="1">
    <source>
        <dbReference type="EMBL" id="MDX5950771.1"/>
    </source>
</evidence>
<dbReference type="RefSeq" id="WP_236778372.1">
    <property type="nucleotide sequence ID" value="NZ_CP012917.1"/>
</dbReference>
<organism evidence="1 2">
    <name type="scientific">Azospirillum brasilense</name>
    <dbReference type="NCBI Taxonomy" id="192"/>
    <lineage>
        <taxon>Bacteria</taxon>
        <taxon>Pseudomonadati</taxon>
        <taxon>Pseudomonadota</taxon>
        <taxon>Alphaproteobacteria</taxon>
        <taxon>Rhodospirillales</taxon>
        <taxon>Azospirillaceae</taxon>
        <taxon>Azospirillum</taxon>
    </lineage>
</organism>
<comment type="caution">
    <text evidence="1">The sequence shown here is derived from an EMBL/GenBank/DDBJ whole genome shotgun (WGS) entry which is preliminary data.</text>
</comment>
<protein>
    <submittedName>
        <fullName evidence="1">Uncharacterized protein</fullName>
    </submittedName>
</protein>
<name>A0ABU4P1Y0_AZOBR</name>
<dbReference type="EMBL" id="JAWXYC010000002">
    <property type="protein sequence ID" value="MDX5950771.1"/>
    <property type="molecule type" value="Genomic_DNA"/>
</dbReference>
<proteinExistence type="predicted"/>
<gene>
    <name evidence="1" type="ORF">SIM66_06125</name>
</gene>
<accession>A0ABU4P1Y0</accession>
<evidence type="ECO:0000313" key="2">
    <source>
        <dbReference type="Proteomes" id="UP001277471"/>
    </source>
</evidence>
<sequence>MMMPKSCPCALSNALCDARLVSFVATTVLAATDTALFLSTLGTFQTSFHIDSIIKDQTKNRAA</sequence>
<dbReference type="GeneID" id="71759913"/>